<keyword evidence="8 14" id="KW-0472">Membrane</keyword>
<evidence type="ECO:0000256" key="7">
    <source>
        <dbReference type="ARBA" id="ARBA00022801"/>
    </source>
</evidence>
<dbReference type="GeneID" id="36339991"/>
<protein>
    <recommendedName>
        <fullName evidence="5">Multiple inositol polyphosphate phosphatase 1</fullName>
        <ecNumber evidence="4">3.1.3.62</ecNumber>
        <ecNumber evidence="3">3.1.3.80</ecNumber>
    </recommendedName>
    <alternativeName>
        <fullName evidence="9">2,3-bisphosphoglycerate 3-phosphatase</fullName>
    </alternativeName>
</protein>
<evidence type="ECO:0000256" key="8">
    <source>
        <dbReference type="ARBA" id="ARBA00023136"/>
    </source>
</evidence>
<evidence type="ECO:0000256" key="10">
    <source>
        <dbReference type="ARBA" id="ARBA00043668"/>
    </source>
</evidence>
<evidence type="ECO:0000256" key="3">
    <source>
        <dbReference type="ARBA" id="ARBA00012976"/>
    </source>
</evidence>
<comment type="catalytic activity">
    <reaction evidence="10">
        <text>1D-myo-inositol 1,2,5,6-tetrakisphosphate + H2O = 1D-myo-inositol 1,2,6-trisphosphate + phosphate</text>
        <dbReference type="Rhea" id="RHEA:77119"/>
        <dbReference type="ChEBI" id="CHEBI:15377"/>
        <dbReference type="ChEBI" id="CHEBI:43474"/>
        <dbReference type="ChEBI" id="CHEBI:195535"/>
        <dbReference type="ChEBI" id="CHEBI:195537"/>
        <dbReference type="EC" id="3.1.3.62"/>
    </reaction>
    <physiologicalReaction direction="left-to-right" evidence="10">
        <dbReference type="Rhea" id="RHEA:77120"/>
    </physiologicalReaction>
</comment>
<dbReference type="GO" id="GO:0052745">
    <property type="term" value="F:inositol phosphate phosphatase activity"/>
    <property type="evidence" value="ECO:0007669"/>
    <property type="project" value="TreeGrafter"/>
</dbReference>
<evidence type="ECO:0000256" key="2">
    <source>
        <dbReference type="ARBA" id="ARBA00008422"/>
    </source>
</evidence>
<dbReference type="STRING" id="6210.W6UR97"/>
<comment type="catalytic activity">
    <reaction evidence="13">
        <text>(2R)-2,3-bisphosphoglycerate + H2O = (2R)-2-phosphoglycerate + phosphate</text>
        <dbReference type="Rhea" id="RHEA:27381"/>
        <dbReference type="ChEBI" id="CHEBI:15377"/>
        <dbReference type="ChEBI" id="CHEBI:43474"/>
        <dbReference type="ChEBI" id="CHEBI:58248"/>
        <dbReference type="ChEBI" id="CHEBI:58289"/>
        <dbReference type="EC" id="3.1.3.80"/>
    </reaction>
    <physiologicalReaction direction="left-to-right" evidence="13">
        <dbReference type="Rhea" id="RHEA:27382"/>
    </physiologicalReaction>
</comment>
<feature type="transmembrane region" description="Helical" evidence="14">
    <location>
        <begin position="6"/>
        <end position="24"/>
    </location>
</feature>
<sequence length="484" mass="54936">MSHIFVDIPGLIILSIGVIIYFFFSSSPYYDEHLIDGYSLTAFGSKTAYKNNGLKSVLPSLLNRRRFVHVNALIRHGTRSPDSKFSKKVEKIRARLLKANCSLPDVDFSVKSCGKGDKVLLSSGVKEIEDLGRRLRAIVPNEFRHASNMLVISSETERTIDSAKAFLSTYTDDNVTITEDFRRIRFFADCNNYISAVRSSEIARKEFYKFRDGKEMQRVLQEVVSDHGLEDLQLTTTDIENLYKVAAYEVAAMEEGSPLPGWVQLFRPEHLYVLEYLHDLKQYWTKGNAFPLSYEQVCPLWGAIMEDMVKAATHDRDMVIAKRDGYDVSKLEKKSSHRSVFWFGHAETLLPLVTKLNLFNESVSSEFGGGEHLTAAGFQSRLRRLQLEELPVPNLFRSSHIIPFAGNIAFFLFYCPNLNEEPSLNDYCLEVRLNEQVVEIIPQADGLPRPLRLPQVLAHFESCLPSAYNKTALCDRPLSSPPSA</sequence>
<comment type="subcellular location">
    <subcellularLocation>
        <location evidence="1">Membrane</location>
    </subcellularLocation>
</comment>
<evidence type="ECO:0000256" key="1">
    <source>
        <dbReference type="ARBA" id="ARBA00004370"/>
    </source>
</evidence>
<evidence type="ECO:0000256" key="14">
    <source>
        <dbReference type="SAM" id="Phobius"/>
    </source>
</evidence>
<comment type="caution">
    <text evidence="15">The sequence shown here is derived from an EMBL/GenBank/DDBJ whole genome shotgun (WGS) entry which is preliminary data.</text>
</comment>
<comment type="catalytic activity">
    <reaction evidence="11">
        <text>1D-myo-inositol 1,2,4,5,6-pentakisphosphate + H2O = 1D-myo-inositol 1,2,5,6-tetrakisphosphate + phosphate</text>
        <dbReference type="Rhea" id="RHEA:77115"/>
        <dbReference type="ChEBI" id="CHEBI:15377"/>
        <dbReference type="ChEBI" id="CHEBI:43474"/>
        <dbReference type="ChEBI" id="CHEBI:57798"/>
        <dbReference type="ChEBI" id="CHEBI:195535"/>
        <dbReference type="EC" id="3.1.3.62"/>
    </reaction>
    <physiologicalReaction direction="left-to-right" evidence="11">
        <dbReference type="Rhea" id="RHEA:77116"/>
    </physiologicalReaction>
</comment>
<comment type="catalytic activity">
    <reaction evidence="12">
        <text>1D-myo-inositol hexakisphosphate + H2O = 1D-myo-inositol 1,2,4,5,6-pentakisphosphate + phosphate</text>
        <dbReference type="Rhea" id="RHEA:16989"/>
        <dbReference type="ChEBI" id="CHEBI:15377"/>
        <dbReference type="ChEBI" id="CHEBI:43474"/>
        <dbReference type="ChEBI" id="CHEBI:57798"/>
        <dbReference type="ChEBI" id="CHEBI:58130"/>
        <dbReference type="EC" id="3.1.3.62"/>
    </reaction>
    <physiologicalReaction direction="left-to-right" evidence="12">
        <dbReference type="Rhea" id="RHEA:16990"/>
    </physiologicalReaction>
</comment>
<keyword evidence="14" id="KW-1133">Transmembrane helix</keyword>
<accession>W6UR97</accession>
<evidence type="ECO:0000256" key="12">
    <source>
        <dbReference type="ARBA" id="ARBA00043691"/>
    </source>
</evidence>
<evidence type="ECO:0000256" key="4">
    <source>
        <dbReference type="ARBA" id="ARBA00013040"/>
    </source>
</evidence>
<evidence type="ECO:0000256" key="9">
    <source>
        <dbReference type="ARBA" id="ARBA00031642"/>
    </source>
</evidence>
<dbReference type="RefSeq" id="XP_024352033.1">
    <property type="nucleotide sequence ID" value="XM_024493525.1"/>
</dbReference>
<proteinExistence type="inferred from homology"/>
<organism evidence="15 16">
    <name type="scientific">Echinococcus granulosus</name>
    <name type="common">Hydatid tapeworm</name>
    <dbReference type="NCBI Taxonomy" id="6210"/>
    <lineage>
        <taxon>Eukaryota</taxon>
        <taxon>Metazoa</taxon>
        <taxon>Spiralia</taxon>
        <taxon>Lophotrochozoa</taxon>
        <taxon>Platyhelminthes</taxon>
        <taxon>Cestoda</taxon>
        <taxon>Eucestoda</taxon>
        <taxon>Cyclophyllidea</taxon>
        <taxon>Taeniidae</taxon>
        <taxon>Echinococcus</taxon>
        <taxon>Echinococcus granulosus group</taxon>
    </lineage>
</organism>
<dbReference type="EC" id="3.1.3.62" evidence="4"/>
<evidence type="ECO:0000256" key="11">
    <source>
        <dbReference type="ARBA" id="ARBA00043671"/>
    </source>
</evidence>
<keyword evidence="6" id="KW-0732">Signal</keyword>
<dbReference type="Pfam" id="PF00328">
    <property type="entry name" value="His_Phos_2"/>
    <property type="match status" value="1"/>
</dbReference>
<keyword evidence="16" id="KW-1185">Reference proteome</keyword>
<dbReference type="GO" id="GO:0034417">
    <property type="term" value="F:bisphosphoglycerate 3-phosphatase activity"/>
    <property type="evidence" value="ECO:0007669"/>
    <property type="project" value="UniProtKB-EC"/>
</dbReference>
<evidence type="ECO:0000256" key="13">
    <source>
        <dbReference type="ARBA" id="ARBA00043832"/>
    </source>
</evidence>
<evidence type="ECO:0000313" key="16">
    <source>
        <dbReference type="Proteomes" id="UP000019149"/>
    </source>
</evidence>
<comment type="similarity">
    <text evidence="2">Belongs to the histidine acid phosphatase family. MINPP1 subfamily.</text>
</comment>
<dbReference type="OrthoDB" id="6509975at2759"/>
<dbReference type="KEGG" id="egl:EGR_04276"/>
<dbReference type="Gene3D" id="3.40.50.1240">
    <property type="entry name" value="Phosphoglycerate mutase-like"/>
    <property type="match status" value="1"/>
</dbReference>
<dbReference type="PANTHER" id="PTHR20963">
    <property type="entry name" value="MULTIPLE INOSITOL POLYPHOSPHATE PHOSPHATASE-RELATED"/>
    <property type="match status" value="1"/>
</dbReference>
<keyword evidence="14" id="KW-0812">Transmembrane</keyword>
<dbReference type="AlphaFoldDB" id="W6UR97"/>
<dbReference type="OMA" id="ANSPWFA"/>
<reference evidence="15 16" key="1">
    <citation type="journal article" date="2013" name="Nat. Genet.">
        <title>The genome of the hydatid tapeworm Echinococcus granulosus.</title>
        <authorList>
            <person name="Zheng H."/>
            <person name="Zhang W."/>
            <person name="Zhang L."/>
            <person name="Zhang Z."/>
            <person name="Li J."/>
            <person name="Lu G."/>
            <person name="Zhu Y."/>
            <person name="Wang Y."/>
            <person name="Huang Y."/>
            <person name="Liu J."/>
            <person name="Kang H."/>
            <person name="Chen J."/>
            <person name="Wang L."/>
            <person name="Chen A."/>
            <person name="Yu S."/>
            <person name="Gao Z."/>
            <person name="Jin L."/>
            <person name="Gu W."/>
            <person name="Wang Z."/>
            <person name="Zhao L."/>
            <person name="Shi B."/>
            <person name="Wen H."/>
            <person name="Lin R."/>
            <person name="Jones M.K."/>
            <person name="Brejova B."/>
            <person name="Vinar T."/>
            <person name="Zhao G."/>
            <person name="McManus D.P."/>
            <person name="Chen Z."/>
            <person name="Zhou Y."/>
            <person name="Wang S."/>
        </authorList>
    </citation>
    <scope>NUCLEOTIDE SEQUENCE [LARGE SCALE GENOMIC DNA]</scope>
</reference>
<dbReference type="EC" id="3.1.3.80" evidence="3"/>
<keyword evidence="7" id="KW-0378">Hydrolase</keyword>
<dbReference type="GO" id="GO:0016020">
    <property type="term" value="C:membrane"/>
    <property type="evidence" value="ECO:0007669"/>
    <property type="project" value="UniProtKB-SubCell"/>
</dbReference>
<dbReference type="InterPro" id="IPR029033">
    <property type="entry name" value="His_PPase_superfam"/>
</dbReference>
<evidence type="ECO:0000313" key="15">
    <source>
        <dbReference type="EMBL" id="EUB60837.1"/>
    </source>
</evidence>
<dbReference type="Proteomes" id="UP000019149">
    <property type="component" value="Unassembled WGS sequence"/>
</dbReference>
<evidence type="ECO:0000256" key="6">
    <source>
        <dbReference type="ARBA" id="ARBA00022729"/>
    </source>
</evidence>
<name>W6UR97_ECHGR</name>
<dbReference type="CDD" id="cd07061">
    <property type="entry name" value="HP_HAP_like"/>
    <property type="match status" value="1"/>
</dbReference>
<dbReference type="GO" id="GO:0003993">
    <property type="term" value="F:acid phosphatase activity"/>
    <property type="evidence" value="ECO:0007669"/>
    <property type="project" value="TreeGrafter"/>
</dbReference>
<evidence type="ECO:0000256" key="5">
    <source>
        <dbReference type="ARBA" id="ARBA00018097"/>
    </source>
</evidence>
<gene>
    <name evidence="15" type="ORF">EGR_04276</name>
</gene>
<dbReference type="EMBL" id="APAU02000026">
    <property type="protein sequence ID" value="EUB60837.1"/>
    <property type="molecule type" value="Genomic_DNA"/>
</dbReference>
<dbReference type="SUPFAM" id="SSF53254">
    <property type="entry name" value="Phosphoglycerate mutase-like"/>
    <property type="match status" value="1"/>
</dbReference>
<dbReference type="CTD" id="36339991"/>
<dbReference type="InterPro" id="IPR000560">
    <property type="entry name" value="His_Pase_clade-2"/>
</dbReference>
<dbReference type="PANTHER" id="PTHR20963:SF8">
    <property type="entry name" value="MULTIPLE INOSITOL POLYPHOSPHATE PHOSPHATASE 1"/>
    <property type="match status" value="1"/>
</dbReference>